<evidence type="ECO:0000313" key="1">
    <source>
        <dbReference type="EMBL" id="AIW03844.1"/>
    </source>
</evidence>
<accession>A0A0A0RQB5</accession>
<dbReference type="KEGG" id="vg:24574047"/>
<proteinExistence type="predicted"/>
<evidence type="ECO:0000313" key="2">
    <source>
        <dbReference type="Proteomes" id="UP000030203"/>
    </source>
</evidence>
<dbReference type="OrthoDB" id="20107at10239"/>
<dbReference type="Proteomes" id="UP000030203">
    <property type="component" value="Segment"/>
</dbReference>
<protein>
    <submittedName>
        <fullName evidence="1">Uncharacterized protein</fullName>
    </submittedName>
</protein>
<dbReference type="GeneID" id="24574047"/>
<name>A0A0A0RQB5_9CAUD</name>
<dbReference type="EMBL" id="KM236239">
    <property type="protein sequence ID" value="AIW03844.1"/>
    <property type="molecule type" value="Genomic_DNA"/>
</dbReference>
<keyword evidence="2" id="KW-1185">Reference proteome</keyword>
<dbReference type="RefSeq" id="YP_009145750.1">
    <property type="nucleotide sequence ID" value="NC_027293.1"/>
</dbReference>
<gene>
    <name evidence="1" type="ORF">CPT_Moogle107</name>
</gene>
<organism evidence="1 2">
    <name type="scientific">Citrobacter phage Moogle</name>
    <dbReference type="NCBI Taxonomy" id="1540094"/>
    <lineage>
        <taxon>Viruses</taxon>
        <taxon>Duplodnaviria</taxon>
        <taxon>Heunggongvirae</taxon>
        <taxon>Uroviricota</taxon>
        <taxon>Caudoviricetes</taxon>
        <taxon>Andersonviridae</taxon>
        <taxon>Ounavirinae</taxon>
        <taxon>Mooglevirus</taxon>
        <taxon>Mooglevirus moogle</taxon>
    </lineage>
</organism>
<reference evidence="1 2" key="1">
    <citation type="journal article" date="2015" name="Genome Announc.">
        <title>Complete Genome Sequence of Citrobacter freundii Myophage Moogle.</title>
        <authorList>
            <person name="Nguyen Q.T."/>
            <person name="Luna A.J."/>
            <person name="Hernandez A.C."/>
            <person name="Kuty Everett G.F."/>
        </authorList>
    </citation>
    <scope>NUCLEOTIDE SEQUENCE [LARGE SCALE GENOMIC DNA]</scope>
</reference>
<sequence length="76" mass="8757">MLTTIYLILSLSNGTEWDFKGLEEFTGSKENAIEACQIARLDYPKSDDIQCYFKSEDKDGIYFDSVDGQYEIIIEK</sequence>